<comment type="similarity">
    <text evidence="1 5">Belongs to the DNA glycosylase MPG family.</text>
</comment>
<dbReference type="FunFam" id="3.10.300.10:FF:000001">
    <property type="entry name" value="Putative 3-methyladenine DNA glycosylase"/>
    <property type="match status" value="1"/>
</dbReference>
<dbReference type="InterPro" id="IPR003180">
    <property type="entry name" value="MPG"/>
</dbReference>
<dbReference type="SUPFAM" id="SSF50486">
    <property type="entry name" value="FMT C-terminal domain-like"/>
    <property type="match status" value="1"/>
</dbReference>
<proteinExistence type="inferred from homology"/>
<dbReference type="AlphaFoldDB" id="A0A5M6CAK0"/>
<dbReference type="CDD" id="cd00540">
    <property type="entry name" value="AAG"/>
    <property type="match status" value="1"/>
</dbReference>
<dbReference type="EMBL" id="VWSH01000004">
    <property type="protein sequence ID" value="KAA5532154.1"/>
    <property type="molecule type" value="Genomic_DNA"/>
</dbReference>
<keyword evidence="4 5" id="KW-0234">DNA repair</keyword>
<evidence type="ECO:0000256" key="4">
    <source>
        <dbReference type="ARBA" id="ARBA00023204"/>
    </source>
</evidence>
<dbReference type="PANTHER" id="PTHR10429">
    <property type="entry name" value="DNA-3-METHYLADENINE GLYCOSYLASE"/>
    <property type="match status" value="1"/>
</dbReference>
<gene>
    <name evidence="6" type="ORF">F0919_15245</name>
</gene>
<evidence type="ECO:0000256" key="1">
    <source>
        <dbReference type="ARBA" id="ARBA00009232"/>
    </source>
</evidence>
<dbReference type="InterPro" id="IPR011034">
    <property type="entry name" value="Formyl_transferase-like_C_sf"/>
</dbReference>
<keyword evidence="3 5" id="KW-0378">Hydrolase</keyword>
<protein>
    <recommendedName>
        <fullName evidence="5">Putative 3-methyladenine DNA glycosylase</fullName>
        <ecNumber evidence="5">3.2.2.-</ecNumber>
    </recommendedName>
</protein>
<organism evidence="6 7">
    <name type="scientific">Taibaiella lutea</name>
    <dbReference type="NCBI Taxonomy" id="2608001"/>
    <lineage>
        <taxon>Bacteria</taxon>
        <taxon>Pseudomonadati</taxon>
        <taxon>Bacteroidota</taxon>
        <taxon>Chitinophagia</taxon>
        <taxon>Chitinophagales</taxon>
        <taxon>Chitinophagaceae</taxon>
        <taxon>Taibaiella</taxon>
    </lineage>
</organism>
<evidence type="ECO:0000256" key="3">
    <source>
        <dbReference type="ARBA" id="ARBA00022801"/>
    </source>
</evidence>
<name>A0A5M6CAK0_9BACT</name>
<dbReference type="Pfam" id="PF02245">
    <property type="entry name" value="Pur_DNA_glyco"/>
    <property type="match status" value="1"/>
</dbReference>
<evidence type="ECO:0000256" key="2">
    <source>
        <dbReference type="ARBA" id="ARBA00022763"/>
    </source>
</evidence>
<dbReference type="InterPro" id="IPR036995">
    <property type="entry name" value="MPG_sf"/>
</dbReference>
<dbReference type="EC" id="3.2.2.-" evidence="5"/>
<dbReference type="PANTHER" id="PTHR10429:SF0">
    <property type="entry name" value="DNA-3-METHYLADENINE GLYCOSYLASE"/>
    <property type="match status" value="1"/>
</dbReference>
<dbReference type="Gene3D" id="3.10.300.10">
    <property type="entry name" value="Methylpurine-DNA glycosylase (MPG)"/>
    <property type="match status" value="1"/>
</dbReference>
<dbReference type="GO" id="GO:0003905">
    <property type="term" value="F:alkylbase DNA N-glycosylase activity"/>
    <property type="evidence" value="ECO:0007669"/>
    <property type="project" value="InterPro"/>
</dbReference>
<evidence type="ECO:0000313" key="7">
    <source>
        <dbReference type="Proteomes" id="UP000323632"/>
    </source>
</evidence>
<evidence type="ECO:0000313" key="6">
    <source>
        <dbReference type="EMBL" id="KAA5532154.1"/>
    </source>
</evidence>
<keyword evidence="7" id="KW-1185">Reference proteome</keyword>
<dbReference type="GO" id="GO:0003677">
    <property type="term" value="F:DNA binding"/>
    <property type="evidence" value="ECO:0007669"/>
    <property type="project" value="InterPro"/>
</dbReference>
<dbReference type="GO" id="GO:0006284">
    <property type="term" value="P:base-excision repair"/>
    <property type="evidence" value="ECO:0007669"/>
    <property type="project" value="InterPro"/>
</dbReference>
<reference evidence="6 7" key="1">
    <citation type="submission" date="2019-09" db="EMBL/GenBank/DDBJ databases">
        <title>Genome sequence and assembly of Taibaiella sp.</title>
        <authorList>
            <person name="Chhetri G."/>
        </authorList>
    </citation>
    <scope>NUCLEOTIDE SEQUENCE [LARGE SCALE GENOMIC DNA]</scope>
    <source>
        <strain evidence="6 7">KVB11</strain>
    </source>
</reference>
<sequence length="207" mass="23098">MHEEKRKLPLHFYQSEDVISIAKSLLGKQISTNINGNVTAGIIVETEAYMGITDKASHAYNGRFTNRTKTMFEDGGITYVYLCYGIHSLLNVITGPKDTPHAVLIRAIEPTTGIDIMLQRRNMTVLKSNITKGPGALSQALGVDRDINAMDLNGDIIWIEDVSYPLNKKQIVACPRIGIDYAGEDALLPWRFYIRDNIYVSRPVKGL</sequence>
<keyword evidence="2 5" id="KW-0227">DNA damage</keyword>
<dbReference type="HAMAP" id="MF_00527">
    <property type="entry name" value="3MGH"/>
    <property type="match status" value="1"/>
</dbReference>
<dbReference type="NCBIfam" id="TIGR00567">
    <property type="entry name" value="3mg"/>
    <property type="match status" value="1"/>
</dbReference>
<evidence type="ECO:0000256" key="5">
    <source>
        <dbReference type="HAMAP-Rule" id="MF_00527"/>
    </source>
</evidence>
<dbReference type="Proteomes" id="UP000323632">
    <property type="component" value="Unassembled WGS sequence"/>
</dbReference>
<comment type="caution">
    <text evidence="6">The sequence shown here is derived from an EMBL/GenBank/DDBJ whole genome shotgun (WGS) entry which is preliminary data.</text>
</comment>
<dbReference type="RefSeq" id="WP_150033656.1">
    <property type="nucleotide sequence ID" value="NZ_VWSH01000004.1"/>
</dbReference>
<accession>A0A5M6CAK0</accession>